<keyword evidence="6" id="KW-0472">Membrane</keyword>
<feature type="domain" description="GGDEF" evidence="8">
    <location>
        <begin position="429"/>
        <end position="562"/>
    </location>
</feature>
<evidence type="ECO:0000313" key="10">
    <source>
        <dbReference type="EMBL" id="VTP61475.1"/>
    </source>
</evidence>
<gene>
    <name evidence="9" type="primary">ycdT</name>
    <name evidence="10" type="synonym">ycdT_2</name>
    <name evidence="10" type="ORF">NCTC12971_01988</name>
    <name evidence="9" type="ORF">NCTC9419_04532</name>
</gene>
<feature type="coiled-coil region" evidence="5">
    <location>
        <begin position="371"/>
        <end position="398"/>
    </location>
</feature>
<dbReference type="EC" id="2.7.7.65" evidence="3"/>
<dbReference type="PROSITE" id="PS50887">
    <property type="entry name" value="GGDEF"/>
    <property type="match status" value="1"/>
</dbReference>
<organism evidence="9 11">
    <name type="scientific">Serratia rubidaea</name>
    <name type="common">Serratia marinorubra</name>
    <dbReference type="NCBI Taxonomy" id="61652"/>
    <lineage>
        <taxon>Bacteria</taxon>
        <taxon>Pseudomonadati</taxon>
        <taxon>Pseudomonadota</taxon>
        <taxon>Gammaproteobacteria</taxon>
        <taxon>Enterobacterales</taxon>
        <taxon>Yersiniaceae</taxon>
        <taxon>Serratia</taxon>
    </lineage>
</organism>
<dbReference type="Proteomes" id="UP000271603">
    <property type="component" value="Chromosome"/>
</dbReference>
<comment type="cofactor">
    <cofactor evidence="1">
        <name>Mg(2+)</name>
        <dbReference type="ChEBI" id="CHEBI:18420"/>
    </cofactor>
</comment>
<keyword evidence="9" id="KW-0548">Nucleotidyltransferase</keyword>
<proteinExistence type="predicted"/>
<dbReference type="InterPro" id="IPR029787">
    <property type="entry name" value="Nucleotide_cyclase"/>
</dbReference>
<name>A0A3S4I446_SERRU</name>
<comment type="catalytic activity">
    <reaction evidence="4">
        <text>2 GTP = 3',3'-c-di-GMP + 2 diphosphate</text>
        <dbReference type="Rhea" id="RHEA:24898"/>
        <dbReference type="ChEBI" id="CHEBI:33019"/>
        <dbReference type="ChEBI" id="CHEBI:37565"/>
        <dbReference type="ChEBI" id="CHEBI:58805"/>
        <dbReference type="EC" id="2.7.7.65"/>
    </reaction>
</comment>
<evidence type="ECO:0000313" key="12">
    <source>
        <dbReference type="Proteomes" id="UP000307968"/>
    </source>
</evidence>
<dbReference type="EMBL" id="LR590463">
    <property type="protein sequence ID" value="VTP61475.1"/>
    <property type="molecule type" value="Genomic_DNA"/>
</dbReference>
<evidence type="ECO:0000256" key="4">
    <source>
        <dbReference type="ARBA" id="ARBA00034247"/>
    </source>
</evidence>
<dbReference type="GO" id="GO:0052621">
    <property type="term" value="F:diguanylate cyclase activity"/>
    <property type="evidence" value="ECO:0007669"/>
    <property type="project" value="UniProtKB-EC"/>
</dbReference>
<feature type="chain" id="PRO_5033807448" description="diguanylate cyclase" evidence="7">
    <location>
        <begin position="22"/>
        <end position="566"/>
    </location>
</feature>
<keyword evidence="6" id="KW-1133">Transmembrane helix</keyword>
<dbReference type="FunFam" id="3.30.70.270:FF:000001">
    <property type="entry name" value="Diguanylate cyclase domain protein"/>
    <property type="match status" value="1"/>
</dbReference>
<dbReference type="GO" id="GO:0043709">
    <property type="term" value="P:cell adhesion involved in single-species biofilm formation"/>
    <property type="evidence" value="ECO:0007669"/>
    <property type="project" value="TreeGrafter"/>
</dbReference>
<dbReference type="AlphaFoldDB" id="A0A3S4I446"/>
<comment type="pathway">
    <text evidence="2">Purine metabolism; 3',5'-cyclic di-GMP biosynthesis.</text>
</comment>
<feature type="signal peptide" evidence="7">
    <location>
        <begin position="1"/>
        <end position="21"/>
    </location>
</feature>
<evidence type="ECO:0000256" key="7">
    <source>
        <dbReference type="SAM" id="SignalP"/>
    </source>
</evidence>
<dbReference type="PANTHER" id="PTHR45138">
    <property type="entry name" value="REGULATORY COMPONENTS OF SENSORY TRANSDUCTION SYSTEM"/>
    <property type="match status" value="1"/>
</dbReference>
<dbReference type="NCBIfam" id="TIGR00254">
    <property type="entry name" value="GGDEF"/>
    <property type="match status" value="1"/>
</dbReference>
<reference evidence="9 11" key="1">
    <citation type="submission" date="2018-12" db="EMBL/GenBank/DDBJ databases">
        <authorList>
            <consortium name="Pathogen Informatics"/>
        </authorList>
    </citation>
    <scope>NUCLEOTIDE SEQUENCE [LARGE SCALE GENOMIC DNA]</scope>
    <source>
        <strain evidence="10 12">NCTC12971</strain>
        <strain evidence="9 11">NCTC9419</strain>
    </source>
</reference>
<evidence type="ECO:0000256" key="5">
    <source>
        <dbReference type="SAM" id="Coils"/>
    </source>
</evidence>
<protein>
    <recommendedName>
        <fullName evidence="3">diguanylate cyclase</fullName>
        <ecNumber evidence="3">2.7.7.65</ecNumber>
    </recommendedName>
</protein>
<dbReference type="CDD" id="cd01949">
    <property type="entry name" value="GGDEF"/>
    <property type="match status" value="1"/>
</dbReference>
<evidence type="ECO:0000256" key="6">
    <source>
        <dbReference type="SAM" id="Phobius"/>
    </source>
</evidence>
<accession>A0A3S4I446</accession>
<keyword evidence="6" id="KW-0812">Transmembrane</keyword>
<dbReference type="EMBL" id="LR134155">
    <property type="protein sequence ID" value="VEA72914.1"/>
    <property type="molecule type" value="Genomic_DNA"/>
</dbReference>
<dbReference type="GO" id="GO:0005886">
    <property type="term" value="C:plasma membrane"/>
    <property type="evidence" value="ECO:0007669"/>
    <property type="project" value="TreeGrafter"/>
</dbReference>
<keyword evidence="5" id="KW-0175">Coiled coil</keyword>
<dbReference type="RefSeq" id="WP_054305488.1">
    <property type="nucleotide sequence ID" value="NZ_CAMIPJ010000005.1"/>
</dbReference>
<dbReference type="Gene3D" id="3.30.70.270">
    <property type="match status" value="1"/>
</dbReference>
<evidence type="ECO:0000259" key="8">
    <source>
        <dbReference type="PROSITE" id="PS50887"/>
    </source>
</evidence>
<keyword evidence="9" id="KW-0808">Transferase</keyword>
<evidence type="ECO:0000256" key="2">
    <source>
        <dbReference type="ARBA" id="ARBA00004665"/>
    </source>
</evidence>
<evidence type="ECO:0000256" key="1">
    <source>
        <dbReference type="ARBA" id="ARBA00001946"/>
    </source>
</evidence>
<dbReference type="GO" id="GO:1902201">
    <property type="term" value="P:negative regulation of bacterial-type flagellum-dependent cell motility"/>
    <property type="evidence" value="ECO:0007669"/>
    <property type="project" value="TreeGrafter"/>
</dbReference>
<sequence length="566" mass="65263">MKVKYLIYFFTFLLTASFTIAICDEWAEAKKQYNDSAWNLNKTLHSEEVSSVLQNTLRLHTVKRLSLVNPELKPALWQESERETRNNIRQIRRYVNSGALQHLTTQQKIDIRSMLNLLEKMLDNDTQQLAPMNNAIRNLFNINSAYYITQSSMDYYSYTYESRILNADAFLFLESIRLNNQLNITLTEIIDQLVDITLNGQNDKESYLKTIQLTGVLNVLSSRLLFMEMVYSDPQISRIINQLLEKLSPQQTDGLAGELYDSMVHGKAFDAARIYAYVKEMDRLSQQLFQRSFELEIAKCRKQMYQSQTAINGLFAFAWLLALFLLMPTLIFCSNISRWLTKTQSNIQRLSHGDMAIDAPEVFYSQELIAITDAINQLKQYHLEKVRLEQEKHALITELEASSYLDPLTNIYNRRRFFRDAEQLPDASYPLAFCLIDIDNFKALNDTYGHNIGDLALVAFADLLRHAFRAEDIFCRYGGEEFAILLHHCALPDARMALEKLRHKVQRLRLPVPDGQPVRYTISCGIAAVASPRQLQTAIKLADEALYFCKKNGKDRVAINDGSSCR</sequence>
<dbReference type="Proteomes" id="UP000307968">
    <property type="component" value="Chromosome"/>
</dbReference>
<evidence type="ECO:0000256" key="3">
    <source>
        <dbReference type="ARBA" id="ARBA00012528"/>
    </source>
</evidence>
<keyword evidence="7" id="KW-0732">Signal</keyword>
<feature type="transmembrane region" description="Helical" evidence="6">
    <location>
        <begin position="310"/>
        <end position="333"/>
    </location>
</feature>
<dbReference type="PANTHER" id="PTHR45138:SF9">
    <property type="entry name" value="DIGUANYLATE CYCLASE DGCM-RELATED"/>
    <property type="match status" value="1"/>
</dbReference>
<dbReference type="SUPFAM" id="SSF55073">
    <property type="entry name" value="Nucleotide cyclase"/>
    <property type="match status" value="1"/>
</dbReference>
<dbReference type="GeneID" id="61765149"/>
<dbReference type="SMART" id="SM00267">
    <property type="entry name" value="GGDEF"/>
    <property type="match status" value="1"/>
</dbReference>
<dbReference type="InterPro" id="IPR043128">
    <property type="entry name" value="Rev_trsase/Diguanyl_cyclase"/>
</dbReference>
<dbReference type="Pfam" id="PF00990">
    <property type="entry name" value="GGDEF"/>
    <property type="match status" value="1"/>
</dbReference>
<dbReference type="STRING" id="61652.AXX16_3458"/>
<dbReference type="InterPro" id="IPR050469">
    <property type="entry name" value="Diguanylate_Cyclase"/>
</dbReference>
<evidence type="ECO:0000313" key="9">
    <source>
        <dbReference type="EMBL" id="VEA72914.1"/>
    </source>
</evidence>
<dbReference type="InterPro" id="IPR000160">
    <property type="entry name" value="GGDEF_dom"/>
</dbReference>
<evidence type="ECO:0000313" key="11">
    <source>
        <dbReference type="Proteomes" id="UP000271603"/>
    </source>
</evidence>